<name>A0A8H3EFL4_9AGAM</name>
<evidence type="ECO:0000256" key="7">
    <source>
        <dbReference type="ARBA" id="ARBA00047899"/>
    </source>
</evidence>
<dbReference type="SMART" id="SM00220">
    <property type="entry name" value="S_TKc"/>
    <property type="match status" value="1"/>
</dbReference>
<dbReference type="GO" id="GO:0005737">
    <property type="term" value="C:cytoplasm"/>
    <property type="evidence" value="ECO:0007669"/>
    <property type="project" value="TreeGrafter"/>
</dbReference>
<feature type="compositionally biased region" description="Low complexity" evidence="9">
    <location>
        <begin position="605"/>
        <end position="622"/>
    </location>
</feature>
<dbReference type="InterPro" id="IPR011009">
    <property type="entry name" value="Kinase-like_dom_sf"/>
</dbReference>
<gene>
    <name evidence="11" type="ORF">RDB_LOCUS182949</name>
</gene>
<evidence type="ECO:0000256" key="4">
    <source>
        <dbReference type="ARBA" id="ARBA00022741"/>
    </source>
</evidence>
<evidence type="ECO:0000313" key="12">
    <source>
        <dbReference type="Proteomes" id="UP000663827"/>
    </source>
</evidence>
<sequence>MVQVDVERSALHSFESEQQLEAFRQLEATLDQQFHFTDHQPSSPSPQPTPFAQYTPLVGRTITSPAGPQHRLAFRRVLGVGAYGVVYLAEQVECDERQYAWGPLSRHEREQTISSAGRMYAVKVMRCAPKGSRQRAFQAREVALHRKADGHPGVVSLHAVYGTGLPPAYSTRKRKAWNSHSHIVRPEDELTWDQDAELSGGPLPLLEDGQEEELVYMVLSYVGGGDLFSMIAEKQRYIGDDALVRSVFTQLLDAVQWCHIQGVRHRDLKPENILCEEDGRTVFVSDFGLATADRHSRDFGCGSSYYMSPECYGDPDTPAMSPSYSTRANDIWTLGVVLVNLTTGRNPWEAASPDDATFNSYCDDPANFLPTILPITPAANEVLIRVFERDQKQRITIPELREMVSRVERWTLRGHELDGAAEGARDVARGCGLLDIVPTPIRGGSSGMAERSRFSEDTLLSSDEDSSDGEVEWYTVRRASVSSASMDMNRSRPLSKILSNSPTLMGQEGWGGVADQMIIAIDGSASTAVQDEIKTRPDSIPRWPKIVQGWDEEQSTPRAAVDLTPRCMVPLRTPRSTPSLRPAPVPLPFGELLSGSVSPRHYRTPSPSRLRSPSPGLGSPFPSKIPVYTGSRTRTVSFDPPRTVTGNGERQRMKSAPASEAPMATPTKSKASTGGFISRLRSKTSMRELKSMCSGEFKKPSLKTKTSQDAQVKDSPSLNSKPSKELKAKLSGDLKMGPKSSSRELSTKSSLRDLLPTRELTSKTSFSTISVASSESCGFPTTPLKAQLILASPRVIVSHPSDGKLWDVSHASGTDSAWEGSSTAGSHDTHTTAGLDPGAPLYDRHAVHPFAELGLSSPSLGISRRYARKRTEAGQKVKRVPVPPIPSELLEEHERQLTVMRNGNGPGRDRLYDSVAVPVAEARPGSDDEQAGPKRSGLLGNARAWFRRI</sequence>
<keyword evidence="5" id="KW-0418">Kinase</keyword>
<feature type="domain" description="Protein kinase" evidence="10">
    <location>
        <begin position="72"/>
        <end position="411"/>
    </location>
</feature>
<dbReference type="PROSITE" id="PS00108">
    <property type="entry name" value="PROTEIN_KINASE_ST"/>
    <property type="match status" value="1"/>
</dbReference>
<dbReference type="EC" id="2.7.11.1" evidence="1"/>
<dbReference type="PANTHER" id="PTHR24343:SF541">
    <property type="entry name" value="SERINE_THREONINE-PROTEIN KINASE SKS1-RELATED"/>
    <property type="match status" value="1"/>
</dbReference>
<dbReference type="AlphaFoldDB" id="A0A8H3EFL4"/>
<dbReference type="GO" id="GO:0005524">
    <property type="term" value="F:ATP binding"/>
    <property type="evidence" value="ECO:0007669"/>
    <property type="project" value="UniProtKB-KW"/>
</dbReference>
<dbReference type="GO" id="GO:0005634">
    <property type="term" value="C:nucleus"/>
    <property type="evidence" value="ECO:0007669"/>
    <property type="project" value="TreeGrafter"/>
</dbReference>
<proteinExistence type="predicted"/>
<keyword evidence="4" id="KW-0547">Nucleotide-binding</keyword>
<keyword evidence="3" id="KW-0808">Transferase</keyword>
<dbReference type="PROSITE" id="PS50011">
    <property type="entry name" value="PROTEIN_KINASE_DOM"/>
    <property type="match status" value="1"/>
</dbReference>
<keyword evidence="6" id="KW-0067">ATP-binding</keyword>
<feature type="region of interest" description="Disordered" evidence="9">
    <location>
        <begin position="445"/>
        <end position="466"/>
    </location>
</feature>
<evidence type="ECO:0000259" key="10">
    <source>
        <dbReference type="PROSITE" id="PS50011"/>
    </source>
</evidence>
<feature type="compositionally biased region" description="Polar residues" evidence="9">
    <location>
        <begin position="813"/>
        <end position="826"/>
    </location>
</feature>
<feature type="compositionally biased region" description="Basic and acidic residues" evidence="9">
    <location>
        <begin position="722"/>
        <end position="732"/>
    </location>
</feature>
<dbReference type="Proteomes" id="UP000663827">
    <property type="component" value="Unassembled WGS sequence"/>
</dbReference>
<evidence type="ECO:0000256" key="1">
    <source>
        <dbReference type="ARBA" id="ARBA00012513"/>
    </source>
</evidence>
<evidence type="ECO:0000256" key="8">
    <source>
        <dbReference type="ARBA" id="ARBA00048679"/>
    </source>
</evidence>
<evidence type="ECO:0000256" key="6">
    <source>
        <dbReference type="ARBA" id="ARBA00022840"/>
    </source>
</evidence>
<dbReference type="InterPro" id="IPR000719">
    <property type="entry name" value="Prot_kinase_dom"/>
</dbReference>
<feature type="region of interest" description="Disordered" evidence="9">
    <location>
        <begin position="813"/>
        <end position="840"/>
    </location>
</feature>
<dbReference type="PANTHER" id="PTHR24343">
    <property type="entry name" value="SERINE/THREONINE KINASE"/>
    <property type="match status" value="1"/>
</dbReference>
<keyword evidence="2" id="KW-0723">Serine/threonine-protein kinase</keyword>
<protein>
    <recommendedName>
        <fullName evidence="1">non-specific serine/threonine protein kinase</fullName>
        <ecNumber evidence="1">2.7.11.1</ecNumber>
    </recommendedName>
</protein>
<dbReference type="Gene3D" id="1.10.510.10">
    <property type="entry name" value="Transferase(Phosphotransferase) domain 1"/>
    <property type="match status" value="1"/>
</dbReference>
<reference evidence="11" key="1">
    <citation type="submission" date="2021-01" db="EMBL/GenBank/DDBJ databases">
        <authorList>
            <person name="Kaushik A."/>
        </authorList>
    </citation>
    <scope>NUCLEOTIDE SEQUENCE</scope>
    <source>
        <strain evidence="11">AG5</strain>
    </source>
</reference>
<feature type="compositionally biased region" description="Polar residues" evidence="9">
    <location>
        <begin position="703"/>
        <end position="721"/>
    </location>
</feature>
<accession>A0A8H3EFL4</accession>
<dbReference type="Gene3D" id="3.30.200.20">
    <property type="entry name" value="Phosphorylase Kinase, domain 1"/>
    <property type="match status" value="1"/>
</dbReference>
<dbReference type="InterPro" id="IPR008271">
    <property type="entry name" value="Ser/Thr_kinase_AS"/>
</dbReference>
<evidence type="ECO:0000256" key="9">
    <source>
        <dbReference type="SAM" id="MobiDB-lite"/>
    </source>
</evidence>
<feature type="region of interest" description="Disordered" evidence="9">
    <location>
        <begin position="594"/>
        <end position="753"/>
    </location>
</feature>
<evidence type="ECO:0000256" key="3">
    <source>
        <dbReference type="ARBA" id="ARBA00022679"/>
    </source>
</evidence>
<comment type="catalytic activity">
    <reaction evidence="7">
        <text>L-threonyl-[protein] + ATP = O-phospho-L-threonyl-[protein] + ADP + H(+)</text>
        <dbReference type="Rhea" id="RHEA:46608"/>
        <dbReference type="Rhea" id="RHEA-COMP:11060"/>
        <dbReference type="Rhea" id="RHEA-COMP:11605"/>
        <dbReference type="ChEBI" id="CHEBI:15378"/>
        <dbReference type="ChEBI" id="CHEBI:30013"/>
        <dbReference type="ChEBI" id="CHEBI:30616"/>
        <dbReference type="ChEBI" id="CHEBI:61977"/>
        <dbReference type="ChEBI" id="CHEBI:456216"/>
        <dbReference type="EC" id="2.7.11.1"/>
    </reaction>
</comment>
<comment type="catalytic activity">
    <reaction evidence="8">
        <text>L-seryl-[protein] + ATP = O-phospho-L-seryl-[protein] + ADP + H(+)</text>
        <dbReference type="Rhea" id="RHEA:17989"/>
        <dbReference type="Rhea" id="RHEA-COMP:9863"/>
        <dbReference type="Rhea" id="RHEA-COMP:11604"/>
        <dbReference type="ChEBI" id="CHEBI:15378"/>
        <dbReference type="ChEBI" id="CHEBI:29999"/>
        <dbReference type="ChEBI" id="CHEBI:30616"/>
        <dbReference type="ChEBI" id="CHEBI:83421"/>
        <dbReference type="ChEBI" id="CHEBI:456216"/>
        <dbReference type="EC" id="2.7.11.1"/>
    </reaction>
</comment>
<organism evidence="11 12">
    <name type="scientific">Rhizoctonia solani</name>
    <dbReference type="NCBI Taxonomy" id="456999"/>
    <lineage>
        <taxon>Eukaryota</taxon>
        <taxon>Fungi</taxon>
        <taxon>Dikarya</taxon>
        <taxon>Basidiomycota</taxon>
        <taxon>Agaricomycotina</taxon>
        <taxon>Agaricomycetes</taxon>
        <taxon>Cantharellales</taxon>
        <taxon>Ceratobasidiaceae</taxon>
        <taxon>Rhizoctonia</taxon>
    </lineage>
</organism>
<comment type="caution">
    <text evidence="11">The sequence shown here is derived from an EMBL/GenBank/DDBJ whole genome shotgun (WGS) entry which is preliminary data.</text>
</comment>
<dbReference type="GO" id="GO:0004674">
    <property type="term" value="F:protein serine/threonine kinase activity"/>
    <property type="evidence" value="ECO:0007669"/>
    <property type="project" value="UniProtKB-KW"/>
</dbReference>
<evidence type="ECO:0000256" key="5">
    <source>
        <dbReference type="ARBA" id="ARBA00022777"/>
    </source>
</evidence>
<evidence type="ECO:0000313" key="11">
    <source>
        <dbReference type="EMBL" id="CAE7229651.1"/>
    </source>
</evidence>
<evidence type="ECO:0000256" key="2">
    <source>
        <dbReference type="ARBA" id="ARBA00022527"/>
    </source>
</evidence>
<dbReference type="EMBL" id="CAJNJQ010006493">
    <property type="protein sequence ID" value="CAE7229651.1"/>
    <property type="molecule type" value="Genomic_DNA"/>
</dbReference>
<dbReference type="SUPFAM" id="SSF56112">
    <property type="entry name" value="Protein kinase-like (PK-like)"/>
    <property type="match status" value="1"/>
</dbReference>
<dbReference type="Pfam" id="PF00069">
    <property type="entry name" value="Pkinase"/>
    <property type="match status" value="1"/>
</dbReference>